<comment type="caution">
    <text evidence="2">The sequence shown here is derived from an EMBL/GenBank/DDBJ whole genome shotgun (WGS) entry which is preliminary data.</text>
</comment>
<protein>
    <submittedName>
        <fullName evidence="2">Uncharacterized protein</fullName>
    </submittedName>
</protein>
<reference evidence="1 3" key="1">
    <citation type="submission" date="2023-01" db="EMBL/GenBank/DDBJ databases">
        <title>Genome-based reclassification of Anoxybacillus geothermalis as a later heterotypic synonym of Anoxybacillus rupiensis.</title>
        <authorList>
            <person name="Inan Bektas K."/>
            <person name="Canakci S."/>
            <person name="Belduz A.A."/>
            <person name="Guler H.H."/>
        </authorList>
    </citation>
    <scope>NUCLEOTIDE SEQUENCE [LARGE SCALE GENOMIC DNA]</scope>
    <source>
        <strain evidence="1 3">DSM 17127</strain>
    </source>
</reference>
<gene>
    <name evidence="2" type="ORF">P9850_15150</name>
    <name evidence="1" type="ORF">PNH38_05430</name>
</gene>
<name>A0ABD5J0L1_9BACL</name>
<reference evidence="2 4" key="2">
    <citation type="submission" date="2023-03" db="EMBL/GenBank/DDBJ databases">
        <title>Bacillus Genome Sequencing.</title>
        <authorList>
            <person name="Dunlap C."/>
        </authorList>
    </citation>
    <scope>NUCLEOTIDE SEQUENCE [LARGE SCALE GENOMIC DNA]</scope>
    <source>
        <strain evidence="2 4">NRS-38</strain>
    </source>
</reference>
<organism evidence="2 4">
    <name type="scientific">Anoxybacteroides rupiense</name>
    <dbReference type="NCBI Taxonomy" id="311460"/>
    <lineage>
        <taxon>Bacteria</taxon>
        <taxon>Bacillati</taxon>
        <taxon>Bacillota</taxon>
        <taxon>Bacilli</taxon>
        <taxon>Bacillales</taxon>
        <taxon>Anoxybacillaceae</taxon>
        <taxon>Anoxybacteroides</taxon>
    </lineage>
</organism>
<sequence length="74" mass="8775">MNKMKTYRVCWNSFVEDGSVLQGRSLVYAHSPEEAIKQVITKKMKEYRLRPEWMRIESVLELQDLHESENGTDD</sequence>
<evidence type="ECO:0000313" key="3">
    <source>
        <dbReference type="Proteomes" id="UP001213979"/>
    </source>
</evidence>
<proteinExistence type="predicted"/>
<dbReference type="RefSeq" id="WP_139788056.1">
    <property type="nucleotide sequence ID" value="NZ_JACIDF010000005.1"/>
</dbReference>
<accession>A0ABD5J0L1</accession>
<evidence type="ECO:0000313" key="4">
    <source>
        <dbReference type="Proteomes" id="UP001339962"/>
    </source>
</evidence>
<dbReference type="Proteomes" id="UP001339962">
    <property type="component" value="Unassembled WGS sequence"/>
</dbReference>
<evidence type="ECO:0000313" key="2">
    <source>
        <dbReference type="EMBL" id="MED5053136.1"/>
    </source>
</evidence>
<dbReference type="Proteomes" id="UP001213979">
    <property type="component" value="Unassembled WGS sequence"/>
</dbReference>
<dbReference type="EMBL" id="JAQOTG010000003">
    <property type="protein sequence ID" value="MDE8563328.1"/>
    <property type="molecule type" value="Genomic_DNA"/>
</dbReference>
<dbReference type="AlphaFoldDB" id="A0ABD5J0L1"/>
<dbReference type="EMBL" id="JARTLI010000039">
    <property type="protein sequence ID" value="MED5053136.1"/>
    <property type="molecule type" value="Genomic_DNA"/>
</dbReference>
<keyword evidence="3" id="KW-1185">Reference proteome</keyword>
<evidence type="ECO:0000313" key="1">
    <source>
        <dbReference type="EMBL" id="MDE8563328.1"/>
    </source>
</evidence>